<dbReference type="STRING" id="142588.SAMN04488559_105114"/>
<evidence type="ECO:0000313" key="3">
    <source>
        <dbReference type="Proteomes" id="UP000198948"/>
    </source>
</evidence>
<dbReference type="AlphaFoldDB" id="A0A1H9RVU1"/>
<evidence type="ECO:0000313" key="2">
    <source>
        <dbReference type="EMBL" id="SER76734.1"/>
    </source>
</evidence>
<sequence length="96" mass="10797">MNKKLAIFLGVTVAATVTALLLDEENQAELKKAGKELKSKKDTLVDQAADFYDEKKAVLKKEWKKLSKEAQEENEVTKETLQQIIAEAQAYLDQLS</sequence>
<reference evidence="2 3" key="1">
    <citation type="submission" date="2016-10" db="EMBL/GenBank/DDBJ databases">
        <authorList>
            <person name="de Groot N.N."/>
        </authorList>
    </citation>
    <scope>NUCLEOTIDE SEQUENCE [LARGE SCALE GENOMIC DNA]</scope>
    <source>
        <strain evidence="2 3">DSM 13760</strain>
    </source>
</reference>
<name>A0A1H9RVU1_9LACT</name>
<dbReference type="EMBL" id="FOHA01000005">
    <property type="protein sequence ID" value="SER76734.1"/>
    <property type="molecule type" value="Genomic_DNA"/>
</dbReference>
<gene>
    <name evidence="2" type="ORF">SAMN04488559_105114</name>
</gene>
<accession>A0A1H9RVU1</accession>
<keyword evidence="3" id="KW-1185">Reference proteome</keyword>
<organism evidence="2 3">
    <name type="scientific">Isobaculum melis</name>
    <dbReference type="NCBI Taxonomy" id="142588"/>
    <lineage>
        <taxon>Bacteria</taxon>
        <taxon>Bacillati</taxon>
        <taxon>Bacillota</taxon>
        <taxon>Bacilli</taxon>
        <taxon>Lactobacillales</taxon>
        <taxon>Carnobacteriaceae</taxon>
        <taxon>Isobaculum</taxon>
    </lineage>
</organism>
<feature type="coiled-coil region" evidence="1">
    <location>
        <begin position="60"/>
        <end position="87"/>
    </location>
</feature>
<evidence type="ECO:0000256" key="1">
    <source>
        <dbReference type="SAM" id="Coils"/>
    </source>
</evidence>
<proteinExistence type="predicted"/>
<dbReference type="Proteomes" id="UP000198948">
    <property type="component" value="Unassembled WGS sequence"/>
</dbReference>
<protein>
    <submittedName>
        <fullName evidence="2">Uncharacterized protein</fullName>
    </submittedName>
</protein>
<dbReference type="RefSeq" id="WP_092651229.1">
    <property type="nucleotide sequence ID" value="NZ_FOHA01000005.1"/>
</dbReference>
<keyword evidence="1" id="KW-0175">Coiled coil</keyword>